<dbReference type="Proteomes" id="UP001526143">
    <property type="component" value="Unassembled WGS sequence"/>
</dbReference>
<proteinExistence type="predicted"/>
<gene>
    <name evidence="2" type="ORF">OGM63_12420</name>
</gene>
<feature type="region of interest" description="Disordered" evidence="1">
    <location>
        <begin position="92"/>
        <end position="124"/>
    </location>
</feature>
<organism evidence="2 3">
    <name type="scientific">Plectonema radiosum NIES-515</name>
    <dbReference type="NCBI Taxonomy" id="2986073"/>
    <lineage>
        <taxon>Bacteria</taxon>
        <taxon>Bacillati</taxon>
        <taxon>Cyanobacteriota</taxon>
        <taxon>Cyanophyceae</taxon>
        <taxon>Oscillatoriophycideae</taxon>
        <taxon>Oscillatoriales</taxon>
        <taxon>Microcoleaceae</taxon>
        <taxon>Plectonema</taxon>
    </lineage>
</organism>
<feature type="compositionally biased region" description="Polar residues" evidence="1">
    <location>
        <begin position="92"/>
        <end position="101"/>
    </location>
</feature>
<evidence type="ECO:0000313" key="3">
    <source>
        <dbReference type="Proteomes" id="UP001526143"/>
    </source>
</evidence>
<protein>
    <submittedName>
        <fullName evidence="2">Uncharacterized protein</fullName>
    </submittedName>
</protein>
<sequence length="124" mass="14032">MARHKFFESTPKNTGLVIPEMAVFLKNDCKSGCWTVGETEYGSKLEFFVVHFSRRVSEYMGGRIAQGQIWLTPVFGDVPKGIVYYTLIKNSKSGRSGSLKNCQKRDRPIPRLRPPRVGVVSQVH</sequence>
<dbReference type="RefSeq" id="WP_263745883.1">
    <property type="nucleotide sequence ID" value="NZ_JAOWRF010000184.1"/>
</dbReference>
<evidence type="ECO:0000256" key="1">
    <source>
        <dbReference type="SAM" id="MobiDB-lite"/>
    </source>
</evidence>
<keyword evidence="3" id="KW-1185">Reference proteome</keyword>
<evidence type="ECO:0000313" key="2">
    <source>
        <dbReference type="EMBL" id="MCV3214307.1"/>
    </source>
</evidence>
<name>A0ABT3AYV3_9CYAN</name>
<comment type="caution">
    <text evidence="2">The sequence shown here is derived from an EMBL/GenBank/DDBJ whole genome shotgun (WGS) entry which is preliminary data.</text>
</comment>
<reference evidence="2 3" key="1">
    <citation type="submission" date="2022-10" db="EMBL/GenBank/DDBJ databases">
        <title>Identification of biosynthetic pathway for the production of the potent trypsin inhibitor radiosumin.</title>
        <authorList>
            <person name="Fewer D.P."/>
            <person name="Delbaje E."/>
            <person name="Ouyang X."/>
            <person name="Agostino P.D."/>
            <person name="Wahlsten M."/>
            <person name="Jokela J."/>
            <person name="Permi P."/>
            <person name="Haapaniemi E."/>
            <person name="Koistinen H."/>
        </authorList>
    </citation>
    <scope>NUCLEOTIDE SEQUENCE [LARGE SCALE GENOMIC DNA]</scope>
    <source>
        <strain evidence="2 3">NIES-515</strain>
    </source>
</reference>
<accession>A0ABT3AYV3</accession>
<dbReference type="EMBL" id="JAOWRF010000184">
    <property type="protein sequence ID" value="MCV3214307.1"/>
    <property type="molecule type" value="Genomic_DNA"/>
</dbReference>